<reference evidence="2" key="1">
    <citation type="submission" date="2016-10" db="EMBL/GenBank/DDBJ databases">
        <authorList>
            <person name="Varghese N."/>
            <person name="Submissions S."/>
        </authorList>
    </citation>
    <scope>NUCLEOTIDE SEQUENCE [LARGE SCALE GENOMIC DNA]</scope>
    <source>
        <strain evidence="2">N6PO6</strain>
    </source>
</reference>
<dbReference type="Proteomes" id="UP000242222">
    <property type="component" value="Unassembled WGS sequence"/>
</dbReference>
<proteinExistence type="predicted"/>
<accession>A0A1I4VR77</accession>
<dbReference type="EMBL" id="FOVC01000002">
    <property type="protein sequence ID" value="SFN03774.1"/>
    <property type="molecule type" value="Genomic_DNA"/>
</dbReference>
<keyword evidence="2" id="KW-1185">Reference proteome</keyword>
<sequence length="112" mass="11711">MFDIEAAAGNGDVDVRMLIELASVGVQSTEYIDFNTQLARVPGHGAGGTVRKAVEQRPAVIEERPLQVGHGERDMLPVAVGQDVLLRDDPLLGALEAAAAAGFGFTALAEKA</sequence>
<organism evidence="1 2">
    <name type="scientific">Izhakiella capsodis</name>
    <dbReference type="NCBI Taxonomy" id="1367852"/>
    <lineage>
        <taxon>Bacteria</taxon>
        <taxon>Pseudomonadati</taxon>
        <taxon>Pseudomonadota</taxon>
        <taxon>Gammaproteobacteria</taxon>
        <taxon>Enterobacterales</taxon>
        <taxon>Erwiniaceae</taxon>
        <taxon>Izhakiella</taxon>
    </lineage>
</organism>
<dbReference type="AlphaFoldDB" id="A0A1I4VR77"/>
<evidence type="ECO:0000313" key="2">
    <source>
        <dbReference type="Proteomes" id="UP000242222"/>
    </source>
</evidence>
<gene>
    <name evidence="1" type="ORF">SAMN05216516_10226</name>
</gene>
<protein>
    <submittedName>
        <fullName evidence="1">Uncharacterized protein</fullName>
    </submittedName>
</protein>
<dbReference type="STRING" id="1367852.SAMN05216516_10226"/>
<evidence type="ECO:0000313" key="1">
    <source>
        <dbReference type="EMBL" id="SFN03774.1"/>
    </source>
</evidence>
<name>A0A1I4VR77_9GAMM</name>